<dbReference type="AlphaFoldDB" id="A0A2K3KDX0"/>
<evidence type="ECO:0000256" key="1">
    <source>
        <dbReference type="SAM" id="MobiDB-lite"/>
    </source>
</evidence>
<evidence type="ECO:0000313" key="2">
    <source>
        <dbReference type="EMBL" id="PNX64505.1"/>
    </source>
</evidence>
<protein>
    <submittedName>
        <fullName evidence="2">Uncharacterized protein</fullName>
    </submittedName>
</protein>
<accession>A0A2K3KDX0</accession>
<dbReference type="Proteomes" id="UP000236291">
    <property type="component" value="Unassembled WGS sequence"/>
</dbReference>
<sequence>MPRRPGLPKMADRVTSLEASVEEIKGTLGTLVQQMALLLQQRSGSESIPDPTVEPPPPREESVEVSNVGESRLTGKKVKLPLFEGDD</sequence>
<reference evidence="2 3" key="1">
    <citation type="journal article" date="2014" name="Am. J. Bot.">
        <title>Genome assembly and annotation for red clover (Trifolium pratense; Fabaceae).</title>
        <authorList>
            <person name="Istvanek J."/>
            <person name="Jaros M."/>
            <person name="Krenek A."/>
            <person name="Repkova J."/>
        </authorList>
    </citation>
    <scope>NUCLEOTIDE SEQUENCE [LARGE SCALE GENOMIC DNA]</scope>
    <source>
        <strain evidence="3">cv. Tatra</strain>
        <tissue evidence="2">Young leaves</tissue>
    </source>
</reference>
<comment type="caution">
    <text evidence="2">The sequence shown here is derived from an EMBL/GenBank/DDBJ whole genome shotgun (WGS) entry which is preliminary data.</text>
</comment>
<evidence type="ECO:0000313" key="3">
    <source>
        <dbReference type="Proteomes" id="UP000236291"/>
    </source>
</evidence>
<gene>
    <name evidence="2" type="ORF">L195_g062148</name>
</gene>
<dbReference type="EMBL" id="ASHM01166943">
    <property type="protein sequence ID" value="PNX64505.1"/>
    <property type="molecule type" value="Genomic_DNA"/>
</dbReference>
<name>A0A2K3KDX0_TRIPR</name>
<feature type="region of interest" description="Disordered" evidence="1">
    <location>
        <begin position="42"/>
        <end position="70"/>
    </location>
</feature>
<reference evidence="2 3" key="2">
    <citation type="journal article" date="2017" name="Front. Plant Sci.">
        <title>Gene Classification and Mining of Molecular Markers Useful in Red Clover (Trifolium pratense) Breeding.</title>
        <authorList>
            <person name="Istvanek J."/>
            <person name="Dluhosova J."/>
            <person name="Dluhos P."/>
            <person name="Patkova L."/>
            <person name="Nedelnik J."/>
            <person name="Repkova J."/>
        </authorList>
    </citation>
    <scope>NUCLEOTIDE SEQUENCE [LARGE SCALE GENOMIC DNA]</scope>
    <source>
        <strain evidence="3">cv. Tatra</strain>
        <tissue evidence="2">Young leaves</tissue>
    </source>
</reference>
<organism evidence="2 3">
    <name type="scientific">Trifolium pratense</name>
    <name type="common">Red clover</name>
    <dbReference type="NCBI Taxonomy" id="57577"/>
    <lineage>
        <taxon>Eukaryota</taxon>
        <taxon>Viridiplantae</taxon>
        <taxon>Streptophyta</taxon>
        <taxon>Embryophyta</taxon>
        <taxon>Tracheophyta</taxon>
        <taxon>Spermatophyta</taxon>
        <taxon>Magnoliopsida</taxon>
        <taxon>eudicotyledons</taxon>
        <taxon>Gunneridae</taxon>
        <taxon>Pentapetalae</taxon>
        <taxon>rosids</taxon>
        <taxon>fabids</taxon>
        <taxon>Fabales</taxon>
        <taxon>Fabaceae</taxon>
        <taxon>Papilionoideae</taxon>
        <taxon>50 kb inversion clade</taxon>
        <taxon>NPAAA clade</taxon>
        <taxon>Hologalegina</taxon>
        <taxon>IRL clade</taxon>
        <taxon>Trifolieae</taxon>
        <taxon>Trifolium</taxon>
    </lineage>
</organism>
<proteinExistence type="predicted"/>